<evidence type="ECO:0000313" key="3">
    <source>
        <dbReference type="Proteomes" id="UP001490330"/>
    </source>
</evidence>
<proteinExistence type="predicted"/>
<organism evidence="2 3">
    <name type="scientific">Streptomyces flaveolus</name>
    <dbReference type="NCBI Taxonomy" id="67297"/>
    <lineage>
        <taxon>Bacteria</taxon>
        <taxon>Bacillati</taxon>
        <taxon>Actinomycetota</taxon>
        <taxon>Actinomycetes</taxon>
        <taxon>Kitasatosporales</taxon>
        <taxon>Streptomycetaceae</taxon>
        <taxon>Streptomyces</taxon>
    </lineage>
</organism>
<evidence type="ECO:0000259" key="1">
    <source>
        <dbReference type="Pfam" id="PF17765"/>
    </source>
</evidence>
<protein>
    <recommendedName>
        <fullName evidence="1">MmyB-like transcription regulator ligand binding domain-containing protein</fullName>
    </recommendedName>
</protein>
<name>A0ABV1VJ68_9ACTN</name>
<dbReference type="InterPro" id="IPR041413">
    <property type="entry name" value="MLTR_LBD"/>
</dbReference>
<keyword evidence="3" id="KW-1185">Reference proteome</keyword>
<accession>A0ABV1VJ68</accession>
<dbReference type="PANTHER" id="PTHR35010:SF2">
    <property type="entry name" value="BLL4672 PROTEIN"/>
    <property type="match status" value="1"/>
</dbReference>
<sequence length="108" mass="11639">MSACSTALPLALCLTEAETRQLLRITGADGRPGRPSARARAKAETVSPVLRHVLAALTDIPAIAMGNDMTLLEGNRPAAVLLGDFASMATVERNFARLTFLDDRWRSF</sequence>
<reference evidence="2 3" key="1">
    <citation type="submission" date="2024-06" db="EMBL/GenBank/DDBJ databases">
        <title>The Natural Products Discovery Center: Release of the First 8490 Sequenced Strains for Exploring Actinobacteria Biosynthetic Diversity.</title>
        <authorList>
            <person name="Kalkreuter E."/>
            <person name="Kautsar S.A."/>
            <person name="Yang D."/>
            <person name="Bader C.D."/>
            <person name="Teijaro C.N."/>
            <person name="Fluegel L."/>
            <person name="Davis C.M."/>
            <person name="Simpson J.R."/>
            <person name="Lauterbach L."/>
            <person name="Steele A.D."/>
            <person name="Gui C."/>
            <person name="Meng S."/>
            <person name="Li G."/>
            <person name="Viehrig K."/>
            <person name="Ye F."/>
            <person name="Su P."/>
            <person name="Kiefer A.F."/>
            <person name="Nichols A."/>
            <person name="Cepeda A.J."/>
            <person name="Yan W."/>
            <person name="Fan B."/>
            <person name="Jiang Y."/>
            <person name="Adhikari A."/>
            <person name="Zheng C.-J."/>
            <person name="Schuster L."/>
            <person name="Cowan T.M."/>
            <person name="Smanski M.J."/>
            <person name="Chevrette M.G."/>
            <person name="De Carvalho L.P.S."/>
            <person name="Shen B."/>
        </authorList>
    </citation>
    <scope>NUCLEOTIDE SEQUENCE [LARGE SCALE GENOMIC DNA]</scope>
    <source>
        <strain evidence="2 3">NPDC000632</strain>
    </source>
</reference>
<feature type="domain" description="MmyB-like transcription regulator ligand binding" evidence="1">
    <location>
        <begin position="46"/>
        <end position="108"/>
    </location>
</feature>
<evidence type="ECO:0000313" key="2">
    <source>
        <dbReference type="EMBL" id="MER6906555.1"/>
    </source>
</evidence>
<dbReference type="Pfam" id="PF17765">
    <property type="entry name" value="MLTR_LBD"/>
    <property type="match status" value="1"/>
</dbReference>
<dbReference type="Proteomes" id="UP001490330">
    <property type="component" value="Unassembled WGS sequence"/>
</dbReference>
<dbReference type="EMBL" id="JBEPCV010000023">
    <property type="protein sequence ID" value="MER6906555.1"/>
    <property type="molecule type" value="Genomic_DNA"/>
</dbReference>
<dbReference type="RefSeq" id="WP_350721436.1">
    <property type="nucleotide sequence ID" value="NZ_JBEPCO010000026.1"/>
</dbReference>
<dbReference type="PANTHER" id="PTHR35010">
    <property type="entry name" value="BLL4672 PROTEIN-RELATED"/>
    <property type="match status" value="1"/>
</dbReference>
<comment type="caution">
    <text evidence="2">The sequence shown here is derived from an EMBL/GenBank/DDBJ whole genome shotgun (WGS) entry which is preliminary data.</text>
</comment>
<gene>
    <name evidence="2" type="ORF">ABT322_22995</name>
</gene>
<dbReference type="Gene3D" id="3.30.450.180">
    <property type="match status" value="1"/>
</dbReference>